<dbReference type="AlphaFoldDB" id="A0AAX6NCH1"/>
<evidence type="ECO:0000313" key="2">
    <source>
        <dbReference type="EMBL" id="MDU9693370.1"/>
    </source>
</evidence>
<dbReference type="EMBL" id="JAPTGD010000002">
    <property type="protein sequence ID" value="MDU9693370.1"/>
    <property type="molecule type" value="Genomic_DNA"/>
</dbReference>
<feature type="compositionally biased region" description="Basic and acidic residues" evidence="1">
    <location>
        <begin position="315"/>
        <end position="333"/>
    </location>
</feature>
<dbReference type="Proteomes" id="UP001269400">
    <property type="component" value="Unassembled WGS sequence"/>
</dbReference>
<name>A0AAX6NCH1_PRIAR</name>
<organism evidence="2 3">
    <name type="scientific">Priestia aryabhattai</name>
    <name type="common">Bacillus aryabhattai</name>
    <dbReference type="NCBI Taxonomy" id="412384"/>
    <lineage>
        <taxon>Bacteria</taxon>
        <taxon>Bacillati</taxon>
        <taxon>Bacillota</taxon>
        <taxon>Bacilli</taxon>
        <taxon>Bacillales</taxon>
        <taxon>Bacillaceae</taxon>
        <taxon>Priestia</taxon>
    </lineage>
</organism>
<feature type="region of interest" description="Disordered" evidence="1">
    <location>
        <begin position="21"/>
        <end position="103"/>
    </location>
</feature>
<protein>
    <recommendedName>
        <fullName evidence="4">Lipoprotein</fullName>
    </recommendedName>
</protein>
<evidence type="ECO:0008006" key="4">
    <source>
        <dbReference type="Google" id="ProtNLM"/>
    </source>
</evidence>
<feature type="compositionally biased region" description="Basic and acidic residues" evidence="1">
    <location>
        <begin position="32"/>
        <end position="58"/>
    </location>
</feature>
<dbReference type="RefSeq" id="WP_316910598.1">
    <property type="nucleotide sequence ID" value="NZ_JAPTGD010000002.1"/>
</dbReference>
<reference evidence="2" key="2">
    <citation type="submission" date="2022-12" db="EMBL/GenBank/DDBJ databases">
        <authorList>
            <person name="Dechsakulwatana C."/>
            <person name="Rungsihiranrut A."/>
            <person name="Muangchinda C."/>
            <person name="Ningthoujam R."/>
            <person name="Klankeo P."/>
            <person name="Pinyakong O."/>
        </authorList>
    </citation>
    <scope>NUCLEOTIDE SEQUENCE</scope>
    <source>
        <strain evidence="2">TL01-2</strain>
    </source>
</reference>
<feature type="region of interest" description="Disordered" evidence="1">
    <location>
        <begin position="308"/>
        <end position="349"/>
    </location>
</feature>
<comment type="caution">
    <text evidence="2">The sequence shown here is derived from an EMBL/GenBank/DDBJ whole genome shotgun (WGS) entry which is preliminary data.</text>
</comment>
<proteinExistence type="predicted"/>
<evidence type="ECO:0000256" key="1">
    <source>
        <dbReference type="SAM" id="MobiDB-lite"/>
    </source>
</evidence>
<sequence>MSKVAIGIMTGVLALGIAGCSSGDGDTSKSVNADEKSKQVVHKEEEKDVNATEGKDNVETTPTDNEGNVSETSGSNSSSKNSSDDSNNNSPQESSKSNETPAILKEGQIKNLLTDNMDAIFSAFNKAGDQYGWNNANPSDFSKLSPKLTPYATSNFINNDLKSLAKKYYCECDEHFKPELNMDVRFSYEQNGNKLSIVALEPATDFLNMGSKWEFTYLFEDGKWKLNYWKATSLEHKNLNLTKDEAKALASPYGDKAEYDGAVTSLDADGAKAYVFRIYKNGKPQNVIGISATNTKLVYDLEEEFSIDDDAPATQDKDASEGGAGEADKKAEQDNSSQDDSSDTDKNNTTATLGNFNIYNEYLNIEVGGPDDNMHFGYLPEDLIAKFGKPIAITTSSNGADFQYSDAIYSLSRADGKVYKVTITGSRAASYYKDFATVKKVYEGDGVYGAFDLEETNDSEGYHLVYDNYSTARHTYTSSNQEGNPIKKIVVELTDN</sequence>
<reference evidence="2" key="1">
    <citation type="journal article" date="2022" name="J Environ Chem Eng">
        <title>Biodegradation of petroleum oil using a constructed nonpathogenic and heavy metal-tolerant bacterial consortium isolated from marine sponges.</title>
        <authorList>
            <person name="Dechsakulwatana C."/>
            <person name="Rungsihiranrut A."/>
            <person name="Muangchinda C."/>
            <person name="Ningthoujam R."/>
            <person name="Klankeo P."/>
            <person name="Pinyakong O."/>
        </authorList>
    </citation>
    <scope>NUCLEOTIDE SEQUENCE</scope>
    <source>
        <strain evidence="2">TL01-2</strain>
    </source>
</reference>
<feature type="compositionally biased region" description="Low complexity" evidence="1">
    <location>
        <begin position="65"/>
        <end position="95"/>
    </location>
</feature>
<accession>A0AAX6NCH1</accession>
<dbReference type="PROSITE" id="PS51257">
    <property type="entry name" value="PROKAR_LIPOPROTEIN"/>
    <property type="match status" value="1"/>
</dbReference>
<gene>
    <name evidence="2" type="ORF">O0Q50_19545</name>
</gene>
<evidence type="ECO:0000313" key="3">
    <source>
        <dbReference type="Proteomes" id="UP001269400"/>
    </source>
</evidence>